<evidence type="ECO:0000313" key="6">
    <source>
        <dbReference type="EMBL" id="GED72365.1"/>
    </source>
</evidence>
<dbReference type="InterPro" id="IPR018488">
    <property type="entry name" value="cNMP-bd_CS"/>
</dbReference>
<name>A0ABQ0TXB3_9BACL</name>
<dbReference type="InterPro" id="IPR036388">
    <property type="entry name" value="WH-like_DNA-bd_sf"/>
</dbReference>
<evidence type="ECO:0000313" key="7">
    <source>
        <dbReference type="Proteomes" id="UP000319578"/>
    </source>
</evidence>
<dbReference type="SUPFAM" id="SSF46785">
    <property type="entry name" value="Winged helix' DNA-binding domain"/>
    <property type="match status" value="1"/>
</dbReference>
<dbReference type="EMBL" id="BJON01000029">
    <property type="protein sequence ID" value="GED72365.1"/>
    <property type="molecule type" value="Genomic_DNA"/>
</dbReference>
<accession>A0ABQ0TXB3</accession>
<dbReference type="InterPro" id="IPR014710">
    <property type="entry name" value="RmlC-like_jellyroll"/>
</dbReference>
<dbReference type="PROSITE" id="PS50042">
    <property type="entry name" value="CNMP_BINDING_3"/>
    <property type="match status" value="1"/>
</dbReference>
<evidence type="ECO:0000256" key="4">
    <source>
        <dbReference type="ARBA" id="ARBA00023163"/>
    </source>
</evidence>
<dbReference type="Proteomes" id="UP000319578">
    <property type="component" value="Unassembled WGS sequence"/>
</dbReference>
<dbReference type="PANTHER" id="PTHR24567:SF26">
    <property type="entry name" value="REGULATORY PROTEIN YEIL"/>
    <property type="match status" value="1"/>
</dbReference>
<dbReference type="PANTHER" id="PTHR24567">
    <property type="entry name" value="CRP FAMILY TRANSCRIPTIONAL REGULATORY PROTEIN"/>
    <property type="match status" value="1"/>
</dbReference>
<proteinExistence type="predicted"/>
<sequence length="237" mass="27055">MGEDDMDVNQNFDQISHYLREYQLESIFPQQLLPHLLLFRFDPGELICFQGEQADALYVLVKGKVKIYTTTAEDKTLILSFKSPLEVIGEVEYVRGMENLNTVEAVSVVWMIGVQHRWLKKYGHAHAPFLQFLLEIITKKFTLKSNSLSFNLMHPVDVRLASYLLSVSFDESDSQLRGQLGTDQLIDAAHLIGTSYRHLNRVIQQMCIDGLIERSKGYIVVKDRAGLAAMARGNIYE</sequence>
<comment type="caution">
    <text evidence="6">The sequence shown here is derived from an EMBL/GenBank/DDBJ whole genome shotgun (WGS) entry which is preliminary data.</text>
</comment>
<evidence type="ECO:0000259" key="5">
    <source>
        <dbReference type="PROSITE" id="PS50042"/>
    </source>
</evidence>
<dbReference type="InterPro" id="IPR000595">
    <property type="entry name" value="cNMP-bd_dom"/>
</dbReference>
<dbReference type="PROSITE" id="PS00888">
    <property type="entry name" value="CNMP_BINDING_1"/>
    <property type="match status" value="1"/>
</dbReference>
<dbReference type="Pfam" id="PF13545">
    <property type="entry name" value="HTH_Crp_2"/>
    <property type="match status" value="1"/>
</dbReference>
<feature type="domain" description="Cyclic nucleotide-binding" evidence="5">
    <location>
        <begin position="31"/>
        <end position="107"/>
    </location>
</feature>
<dbReference type="Gene3D" id="1.10.10.10">
    <property type="entry name" value="Winged helix-like DNA-binding domain superfamily/Winged helix DNA-binding domain"/>
    <property type="match status" value="1"/>
</dbReference>
<keyword evidence="7" id="KW-1185">Reference proteome</keyword>
<dbReference type="Gene3D" id="2.60.120.10">
    <property type="entry name" value="Jelly Rolls"/>
    <property type="match status" value="1"/>
</dbReference>
<organism evidence="6 7">
    <name type="scientific">Brevibacillus reuszeri</name>
    <dbReference type="NCBI Taxonomy" id="54915"/>
    <lineage>
        <taxon>Bacteria</taxon>
        <taxon>Bacillati</taxon>
        <taxon>Bacillota</taxon>
        <taxon>Bacilli</taxon>
        <taxon>Bacillales</taxon>
        <taxon>Paenibacillaceae</taxon>
        <taxon>Brevibacillus</taxon>
    </lineage>
</organism>
<dbReference type="CDD" id="cd00038">
    <property type="entry name" value="CAP_ED"/>
    <property type="match status" value="1"/>
</dbReference>
<dbReference type="InterPro" id="IPR018490">
    <property type="entry name" value="cNMP-bd_dom_sf"/>
</dbReference>
<evidence type="ECO:0000256" key="1">
    <source>
        <dbReference type="ARBA" id="ARBA00023015"/>
    </source>
</evidence>
<dbReference type="InterPro" id="IPR012318">
    <property type="entry name" value="HTH_CRP"/>
</dbReference>
<dbReference type="InterPro" id="IPR036390">
    <property type="entry name" value="WH_DNA-bd_sf"/>
</dbReference>
<dbReference type="SUPFAM" id="SSF51206">
    <property type="entry name" value="cAMP-binding domain-like"/>
    <property type="match status" value="1"/>
</dbReference>
<keyword evidence="2" id="KW-0238">DNA-binding</keyword>
<protein>
    <submittedName>
        <fullName evidence="6">Catabolite gene activator protein</fullName>
    </submittedName>
</protein>
<evidence type="ECO:0000256" key="2">
    <source>
        <dbReference type="ARBA" id="ARBA00023125"/>
    </source>
</evidence>
<keyword evidence="1" id="KW-0805">Transcription regulation</keyword>
<dbReference type="InterPro" id="IPR050397">
    <property type="entry name" value="Env_Response_Regulators"/>
</dbReference>
<keyword evidence="4" id="KW-0804">Transcription</keyword>
<evidence type="ECO:0000256" key="3">
    <source>
        <dbReference type="ARBA" id="ARBA00023159"/>
    </source>
</evidence>
<gene>
    <name evidence="6" type="ORF">BRE01_60670</name>
</gene>
<keyword evidence="3" id="KW-0010">Activator</keyword>
<dbReference type="Pfam" id="PF00027">
    <property type="entry name" value="cNMP_binding"/>
    <property type="match status" value="1"/>
</dbReference>
<dbReference type="SMART" id="SM00100">
    <property type="entry name" value="cNMP"/>
    <property type="match status" value="1"/>
</dbReference>
<reference evidence="6 7" key="1">
    <citation type="submission" date="2019-06" db="EMBL/GenBank/DDBJ databases">
        <title>Whole genome shotgun sequence of Brevibacillus reuszeri NBRC 15719.</title>
        <authorList>
            <person name="Hosoyama A."/>
            <person name="Uohara A."/>
            <person name="Ohji S."/>
            <person name="Ichikawa N."/>
        </authorList>
    </citation>
    <scope>NUCLEOTIDE SEQUENCE [LARGE SCALE GENOMIC DNA]</scope>
    <source>
        <strain evidence="6 7">NBRC 15719</strain>
    </source>
</reference>